<name>A0ABY9VML8_9BACI</name>
<reference evidence="1 2" key="1">
    <citation type="submission" date="2023-09" db="EMBL/GenBank/DDBJ databases">
        <title>Microbial mechanism of fulvic acid promoting antimony reduction mineralization in rice fields.</title>
        <authorList>
            <person name="Chen G."/>
            <person name="Lan J."/>
        </authorList>
    </citation>
    <scope>NUCLEOTIDE SEQUENCE [LARGE SCALE GENOMIC DNA]</scope>
    <source>
        <strain evidence="1 2">PS1</strain>
    </source>
</reference>
<evidence type="ECO:0000313" key="2">
    <source>
        <dbReference type="Proteomes" id="UP001303324"/>
    </source>
</evidence>
<evidence type="ECO:0000313" key="1">
    <source>
        <dbReference type="EMBL" id="WNF24993.1"/>
    </source>
</evidence>
<dbReference type="EMBL" id="CP134494">
    <property type="protein sequence ID" value="WNF24993.1"/>
    <property type="molecule type" value="Genomic_DNA"/>
</dbReference>
<sequence length="37" mass="4313">MNKLIRTALKWGPVLYPIVKKMMNNRKSSSIKTSYSK</sequence>
<protein>
    <submittedName>
        <fullName evidence="1">Uncharacterized protein</fullName>
    </submittedName>
</protein>
<gene>
    <name evidence="1" type="ORF">RH061_11115</name>
</gene>
<dbReference type="Proteomes" id="UP001303324">
    <property type="component" value="Chromosome"/>
</dbReference>
<organism evidence="1 2">
    <name type="scientific">Mesobacillus jeotgali</name>
    <dbReference type="NCBI Taxonomy" id="129985"/>
    <lineage>
        <taxon>Bacteria</taxon>
        <taxon>Bacillati</taxon>
        <taxon>Bacillota</taxon>
        <taxon>Bacilli</taxon>
        <taxon>Bacillales</taxon>
        <taxon>Bacillaceae</taxon>
        <taxon>Mesobacillus</taxon>
    </lineage>
</organism>
<keyword evidence="2" id="KW-1185">Reference proteome</keyword>
<proteinExistence type="predicted"/>
<accession>A0ABY9VML8</accession>